<protein>
    <submittedName>
        <fullName evidence="7">C40 family peptidase</fullName>
    </submittedName>
</protein>
<dbReference type="InterPro" id="IPR038765">
    <property type="entry name" value="Papain-like_cys_pep_sf"/>
</dbReference>
<dbReference type="EMBL" id="JAEUWV010000001">
    <property type="protein sequence ID" value="MCO6393387.1"/>
    <property type="molecule type" value="Genomic_DNA"/>
</dbReference>
<keyword evidence="4" id="KW-0788">Thiol protease</keyword>
<comment type="caution">
    <text evidence="7">The sequence shown here is derived from an EMBL/GenBank/DDBJ whole genome shotgun (WGS) entry which is preliminary data.</text>
</comment>
<evidence type="ECO:0000313" key="8">
    <source>
        <dbReference type="Proteomes" id="UP001205920"/>
    </source>
</evidence>
<dbReference type="GO" id="GO:0006508">
    <property type="term" value="P:proteolysis"/>
    <property type="evidence" value="ECO:0007669"/>
    <property type="project" value="UniProtKB-KW"/>
</dbReference>
<feature type="coiled-coil region" evidence="5">
    <location>
        <begin position="155"/>
        <end position="189"/>
    </location>
</feature>
<keyword evidence="8" id="KW-1185">Reference proteome</keyword>
<dbReference type="InterPro" id="IPR000064">
    <property type="entry name" value="NLP_P60_dom"/>
</dbReference>
<organism evidence="7 8">
    <name type="scientific">Corynebacterium lipophilum</name>
    <dbReference type="NCBI Taxonomy" id="2804918"/>
    <lineage>
        <taxon>Bacteria</taxon>
        <taxon>Bacillati</taxon>
        <taxon>Actinomycetota</taxon>
        <taxon>Actinomycetes</taxon>
        <taxon>Mycobacteriales</taxon>
        <taxon>Corynebacteriaceae</taxon>
        <taxon>Corynebacterium</taxon>
    </lineage>
</organism>
<reference evidence="7 8" key="1">
    <citation type="submission" date="2021-01" db="EMBL/GenBank/DDBJ databases">
        <title>Identification and Characterization of Corynebacterium sp.</title>
        <authorList>
            <person name="Luo Q."/>
            <person name="Qu P."/>
            <person name="Chen Q."/>
        </authorList>
    </citation>
    <scope>NUCLEOTIDE SEQUENCE [LARGE SCALE GENOMIC DNA]</scope>
    <source>
        <strain evidence="7 8">MC-18</strain>
    </source>
</reference>
<dbReference type="PROSITE" id="PS51935">
    <property type="entry name" value="NLPC_P60"/>
    <property type="match status" value="1"/>
</dbReference>
<evidence type="ECO:0000256" key="5">
    <source>
        <dbReference type="SAM" id="Coils"/>
    </source>
</evidence>
<evidence type="ECO:0000313" key="7">
    <source>
        <dbReference type="EMBL" id="MCO6393387.1"/>
    </source>
</evidence>
<dbReference type="Pfam" id="PF00877">
    <property type="entry name" value="NLPC_P60"/>
    <property type="match status" value="1"/>
</dbReference>
<dbReference type="Proteomes" id="UP001205920">
    <property type="component" value="Unassembled WGS sequence"/>
</dbReference>
<dbReference type="PANTHER" id="PTHR47359:SF3">
    <property type="entry name" value="NLP_P60 DOMAIN-CONTAINING PROTEIN-RELATED"/>
    <property type="match status" value="1"/>
</dbReference>
<dbReference type="GO" id="GO:0008234">
    <property type="term" value="F:cysteine-type peptidase activity"/>
    <property type="evidence" value="ECO:0007669"/>
    <property type="project" value="UniProtKB-KW"/>
</dbReference>
<dbReference type="Gene3D" id="6.10.250.3150">
    <property type="match status" value="1"/>
</dbReference>
<proteinExistence type="inferred from homology"/>
<evidence type="ECO:0000256" key="4">
    <source>
        <dbReference type="ARBA" id="ARBA00022807"/>
    </source>
</evidence>
<accession>A0AAW5HV58</accession>
<dbReference type="SUPFAM" id="SSF54001">
    <property type="entry name" value="Cysteine proteinases"/>
    <property type="match status" value="1"/>
</dbReference>
<dbReference type="AlphaFoldDB" id="A0AAW5HV58"/>
<comment type="similarity">
    <text evidence="1">Belongs to the peptidase C40 family.</text>
</comment>
<evidence type="ECO:0000256" key="3">
    <source>
        <dbReference type="ARBA" id="ARBA00022801"/>
    </source>
</evidence>
<name>A0AAW5HV58_9CORY</name>
<keyword evidence="2" id="KW-0645">Protease</keyword>
<dbReference type="Gene3D" id="3.90.1720.10">
    <property type="entry name" value="endopeptidase domain like (from Nostoc punctiforme)"/>
    <property type="match status" value="1"/>
</dbReference>
<keyword evidence="3" id="KW-0378">Hydrolase</keyword>
<evidence type="ECO:0000256" key="1">
    <source>
        <dbReference type="ARBA" id="ARBA00007074"/>
    </source>
</evidence>
<sequence>MALGASLSVVVGSSVAAPSAVADDVEELIHQVDELSHEVTAKVEELKGVEDDIAAKSEELERLQSDAADARTQVQAAKIARDDLQREVDRLAASRYRNVQADVILTTLDSGSPQTAIDRAAYLDSLSRKQQSVLREYEGAAQDAATKANAANVALAEAQYLRNDLDSKRSKLEREREALQGQIEEIEARVDNLSPEARSLWEGRLHPVDAGSLPPVGDGVVGAALAQVGKPYGWGATGPSAFDCSGLMVWAYGQNGKAIPRTSQAQLAGGMPVSMGDLQPGDIVGYYPGVTHVGMYIGDGMVVHASDYGIPVQVVPLNSMPVQGAVRY</sequence>
<feature type="domain" description="NlpC/P60" evidence="6">
    <location>
        <begin position="214"/>
        <end position="328"/>
    </location>
</feature>
<dbReference type="InterPro" id="IPR051794">
    <property type="entry name" value="PG_Endopeptidase_C40"/>
</dbReference>
<evidence type="ECO:0000256" key="2">
    <source>
        <dbReference type="ARBA" id="ARBA00022670"/>
    </source>
</evidence>
<feature type="coiled-coil region" evidence="5">
    <location>
        <begin position="25"/>
        <end position="94"/>
    </location>
</feature>
<gene>
    <name evidence="7" type="ORF">JMN37_00085</name>
</gene>
<dbReference type="PANTHER" id="PTHR47359">
    <property type="entry name" value="PEPTIDOGLYCAN DL-ENDOPEPTIDASE CWLO"/>
    <property type="match status" value="1"/>
</dbReference>
<keyword evidence="5" id="KW-0175">Coiled coil</keyword>
<evidence type="ECO:0000259" key="6">
    <source>
        <dbReference type="PROSITE" id="PS51935"/>
    </source>
</evidence>